<evidence type="ECO:0000256" key="4">
    <source>
        <dbReference type="ARBA" id="ARBA00032089"/>
    </source>
</evidence>
<dbReference type="InterPro" id="IPR042175">
    <property type="entry name" value="Cell/Rod_MreC_2"/>
</dbReference>
<dbReference type="PIRSF" id="PIRSF038471">
    <property type="entry name" value="MreC"/>
    <property type="match status" value="1"/>
</dbReference>
<sequence>MKIKDIKRKKRLRLLLFLLIIIILLFQMPLNIVKNSINGVVLPFKIFFYKVSRGAKNTVDNIKNINLILEENNRLKSENYKLILENNNLKNVLEENNRLKEILNIKSEIKEDFVIAKVSFRDALSVYDEFFINKGSDDGIKEDSVVLYKNNLLGKVKKVYKTNSIVEMITKENIYTSVIIGEKNILAILKGAKSEILEIEDVTSDNNIKVGDKVYTSGISDIYKKGIYIGSVTRVEDKKNEFFKTIYVKIPFNIFEVYEVLVIK</sequence>
<name>A0AA46I5P2_9FUSO</name>
<evidence type="ECO:0000313" key="7">
    <source>
        <dbReference type="EMBL" id="TDT69150.1"/>
    </source>
</evidence>
<dbReference type="InterPro" id="IPR007221">
    <property type="entry name" value="MreC"/>
</dbReference>
<proteinExistence type="inferred from homology"/>
<dbReference type="GO" id="GO:0005886">
    <property type="term" value="C:plasma membrane"/>
    <property type="evidence" value="ECO:0007669"/>
    <property type="project" value="TreeGrafter"/>
</dbReference>
<dbReference type="EMBL" id="SOBG01000006">
    <property type="protein sequence ID" value="TDT69150.1"/>
    <property type="molecule type" value="Genomic_DNA"/>
</dbReference>
<accession>A0AA46I5P2</accession>
<dbReference type="RefSeq" id="WP_134113362.1">
    <property type="nucleotide sequence ID" value="NZ_SOBG01000006.1"/>
</dbReference>
<gene>
    <name evidence="7" type="ORF">EV215_1492</name>
</gene>
<dbReference type="Pfam" id="PF04085">
    <property type="entry name" value="MreC"/>
    <property type="match status" value="1"/>
</dbReference>
<evidence type="ECO:0000259" key="6">
    <source>
        <dbReference type="Pfam" id="PF04085"/>
    </source>
</evidence>
<organism evidence="7 8">
    <name type="scientific">Hypnocyclicus thermotrophus</name>
    <dbReference type="NCBI Taxonomy" id="1627895"/>
    <lineage>
        <taxon>Bacteria</taxon>
        <taxon>Fusobacteriati</taxon>
        <taxon>Fusobacteriota</taxon>
        <taxon>Fusobacteriia</taxon>
        <taxon>Fusobacteriales</taxon>
        <taxon>Fusobacteriaceae</taxon>
        <taxon>Hypnocyclicus</taxon>
    </lineage>
</organism>
<evidence type="ECO:0000256" key="2">
    <source>
        <dbReference type="ARBA" id="ARBA00013855"/>
    </source>
</evidence>
<evidence type="ECO:0000256" key="5">
    <source>
        <dbReference type="SAM" id="Phobius"/>
    </source>
</evidence>
<dbReference type="Gene3D" id="2.40.10.350">
    <property type="entry name" value="Rod shape-determining protein MreC, domain 2"/>
    <property type="match status" value="1"/>
</dbReference>
<feature type="transmembrane region" description="Helical" evidence="5">
    <location>
        <begin position="12"/>
        <end position="30"/>
    </location>
</feature>
<dbReference type="PANTHER" id="PTHR34138:SF1">
    <property type="entry name" value="CELL SHAPE-DETERMINING PROTEIN MREC"/>
    <property type="match status" value="1"/>
</dbReference>
<dbReference type="Proteomes" id="UP000294678">
    <property type="component" value="Unassembled WGS sequence"/>
</dbReference>
<evidence type="ECO:0000256" key="3">
    <source>
        <dbReference type="ARBA" id="ARBA00022960"/>
    </source>
</evidence>
<evidence type="ECO:0000313" key="8">
    <source>
        <dbReference type="Proteomes" id="UP000294678"/>
    </source>
</evidence>
<feature type="domain" description="Rod shape-determining protein MreC beta-barrel core" evidence="6">
    <location>
        <begin position="121"/>
        <end position="264"/>
    </location>
</feature>
<dbReference type="GO" id="GO:0008360">
    <property type="term" value="P:regulation of cell shape"/>
    <property type="evidence" value="ECO:0007669"/>
    <property type="project" value="UniProtKB-KW"/>
</dbReference>
<evidence type="ECO:0000256" key="1">
    <source>
        <dbReference type="ARBA" id="ARBA00009369"/>
    </source>
</evidence>
<dbReference type="PANTHER" id="PTHR34138">
    <property type="entry name" value="CELL SHAPE-DETERMINING PROTEIN MREC"/>
    <property type="match status" value="1"/>
</dbReference>
<dbReference type="AlphaFoldDB" id="A0AA46I5P2"/>
<comment type="similarity">
    <text evidence="1">Belongs to the MreC family.</text>
</comment>
<keyword evidence="3" id="KW-0133">Cell shape</keyword>
<dbReference type="NCBIfam" id="TIGR00219">
    <property type="entry name" value="mreC"/>
    <property type="match status" value="1"/>
</dbReference>
<dbReference type="InterPro" id="IPR055342">
    <property type="entry name" value="MreC_beta-barrel_core"/>
</dbReference>
<reference evidence="7 8" key="1">
    <citation type="submission" date="2019-03" db="EMBL/GenBank/DDBJ databases">
        <title>Genomic Encyclopedia of Type Strains, Phase IV (KMG-IV): sequencing the most valuable type-strain genomes for metagenomic binning, comparative biology and taxonomic classification.</title>
        <authorList>
            <person name="Goeker M."/>
        </authorList>
    </citation>
    <scope>NUCLEOTIDE SEQUENCE [LARGE SCALE GENOMIC DNA]</scope>
    <source>
        <strain evidence="7 8">DSM 100055</strain>
    </source>
</reference>
<comment type="caution">
    <text evidence="7">The sequence shown here is derived from an EMBL/GenBank/DDBJ whole genome shotgun (WGS) entry which is preliminary data.</text>
</comment>
<protein>
    <recommendedName>
        <fullName evidence="2">Cell shape-determining protein MreC</fullName>
    </recommendedName>
    <alternativeName>
        <fullName evidence="4">Cell shape protein MreC</fullName>
    </alternativeName>
</protein>
<keyword evidence="5" id="KW-0812">Transmembrane</keyword>
<keyword evidence="8" id="KW-1185">Reference proteome</keyword>
<dbReference type="Gene3D" id="2.40.10.340">
    <property type="entry name" value="Rod shape-determining protein MreC, domain 1"/>
    <property type="match status" value="1"/>
</dbReference>
<keyword evidence="5" id="KW-0472">Membrane</keyword>
<dbReference type="InterPro" id="IPR042177">
    <property type="entry name" value="Cell/Rod_1"/>
</dbReference>
<keyword evidence="5" id="KW-1133">Transmembrane helix</keyword>